<accession>A0A6H1ZVC6</accession>
<feature type="compositionally biased region" description="Polar residues" evidence="1">
    <location>
        <begin position="221"/>
        <end position="249"/>
    </location>
</feature>
<feature type="region of interest" description="Disordered" evidence="1">
    <location>
        <begin position="221"/>
        <end position="255"/>
    </location>
</feature>
<reference evidence="2" key="1">
    <citation type="submission" date="2020-03" db="EMBL/GenBank/DDBJ databases">
        <title>The deep terrestrial virosphere.</title>
        <authorList>
            <person name="Holmfeldt K."/>
            <person name="Nilsson E."/>
            <person name="Simone D."/>
            <person name="Lopez-Fernandez M."/>
            <person name="Wu X."/>
            <person name="de Brujin I."/>
            <person name="Lundin D."/>
            <person name="Andersson A."/>
            <person name="Bertilsson S."/>
            <person name="Dopson M."/>
        </authorList>
    </citation>
    <scope>NUCLEOTIDE SEQUENCE</scope>
    <source>
        <strain evidence="2">TM448A02342</strain>
    </source>
</reference>
<organism evidence="2">
    <name type="scientific">viral metagenome</name>
    <dbReference type="NCBI Taxonomy" id="1070528"/>
    <lineage>
        <taxon>unclassified sequences</taxon>
        <taxon>metagenomes</taxon>
        <taxon>organismal metagenomes</taxon>
    </lineage>
</organism>
<evidence type="ECO:0000313" key="2">
    <source>
        <dbReference type="EMBL" id="QJA51883.1"/>
    </source>
</evidence>
<gene>
    <name evidence="2" type="ORF">TM448A02342_0011</name>
</gene>
<proteinExistence type="predicted"/>
<name>A0A6H1ZVC6_9ZZZZ</name>
<feature type="compositionally biased region" description="Basic and acidic residues" evidence="1">
    <location>
        <begin position="22"/>
        <end position="39"/>
    </location>
</feature>
<dbReference type="EMBL" id="MT144295">
    <property type="protein sequence ID" value="QJA51883.1"/>
    <property type="molecule type" value="Genomic_DNA"/>
</dbReference>
<evidence type="ECO:0000256" key="1">
    <source>
        <dbReference type="SAM" id="MobiDB-lite"/>
    </source>
</evidence>
<sequence length="274" mass="30581">MAEEKIEGLPDVDLSAIVADLESNKDKDKKPEVKDEGKPQDWGQFKNRDGSLNQEGLLKSYKEIQAAFTRVSQDNKTTREQLAQMNEQVELARLATIQAPQVNPQTGEEDETIVKYTTMRISETLEEEAEKHKDNLGNVNVSEFNERYAYAQAVSRQYPQLARSARGVKKLFELGDKLRTESLKKNAGKALESIFGGPLTEEENARLVKLIKGDKAIQKTNNLSNAYMPDTSTSTKSGSDQNQSPNSELQIKESVEKGDVDGVISALFKRQLAE</sequence>
<dbReference type="AlphaFoldDB" id="A0A6H1ZVC6"/>
<feature type="region of interest" description="Disordered" evidence="1">
    <location>
        <begin position="20"/>
        <end position="51"/>
    </location>
</feature>
<protein>
    <submittedName>
        <fullName evidence="2">Uncharacterized protein</fullName>
    </submittedName>
</protein>